<sequence>MILGGFRIQKTLYYRRSGKSRVKIRKRLFLDSILFSFFLFDPFLFIYFWFQIHFKTKIKGKGDLPERPCDVVVGNFSPGVKLGLKGKPRTFLSAFGLRRFDL</sequence>
<dbReference type="Proteomes" id="UP000322667">
    <property type="component" value="Chromosome A13"/>
</dbReference>
<evidence type="ECO:0000313" key="2">
    <source>
        <dbReference type="EMBL" id="TYH92715.1"/>
    </source>
</evidence>
<protein>
    <submittedName>
        <fullName evidence="2">Uncharacterized protein</fullName>
    </submittedName>
</protein>
<dbReference type="AlphaFoldDB" id="A0A5D2MMP6"/>
<name>A0A5D2MMP6_GOSTO</name>
<dbReference type="EMBL" id="CM017622">
    <property type="protein sequence ID" value="TYH92715.1"/>
    <property type="molecule type" value="Genomic_DNA"/>
</dbReference>
<evidence type="ECO:0000313" key="3">
    <source>
        <dbReference type="Proteomes" id="UP000322667"/>
    </source>
</evidence>
<proteinExistence type="predicted"/>
<keyword evidence="1" id="KW-1133">Transmembrane helix</keyword>
<evidence type="ECO:0000256" key="1">
    <source>
        <dbReference type="SAM" id="Phobius"/>
    </source>
</evidence>
<feature type="transmembrane region" description="Helical" evidence="1">
    <location>
        <begin position="28"/>
        <end position="50"/>
    </location>
</feature>
<accession>A0A5D2MMP6</accession>
<gene>
    <name evidence="2" type="ORF">ES332_A13G202000v1</name>
</gene>
<keyword evidence="3" id="KW-1185">Reference proteome</keyword>
<organism evidence="2 3">
    <name type="scientific">Gossypium tomentosum</name>
    <name type="common">Hawaiian cotton</name>
    <name type="synonym">Gossypium sandvicense</name>
    <dbReference type="NCBI Taxonomy" id="34277"/>
    <lineage>
        <taxon>Eukaryota</taxon>
        <taxon>Viridiplantae</taxon>
        <taxon>Streptophyta</taxon>
        <taxon>Embryophyta</taxon>
        <taxon>Tracheophyta</taxon>
        <taxon>Spermatophyta</taxon>
        <taxon>Magnoliopsida</taxon>
        <taxon>eudicotyledons</taxon>
        <taxon>Gunneridae</taxon>
        <taxon>Pentapetalae</taxon>
        <taxon>rosids</taxon>
        <taxon>malvids</taxon>
        <taxon>Malvales</taxon>
        <taxon>Malvaceae</taxon>
        <taxon>Malvoideae</taxon>
        <taxon>Gossypium</taxon>
    </lineage>
</organism>
<keyword evidence="1" id="KW-0472">Membrane</keyword>
<keyword evidence="1" id="KW-0812">Transmembrane</keyword>
<reference evidence="2 3" key="1">
    <citation type="submission" date="2019-07" db="EMBL/GenBank/DDBJ databases">
        <title>WGS assembly of Gossypium tomentosum.</title>
        <authorList>
            <person name="Chen Z.J."/>
            <person name="Sreedasyam A."/>
            <person name="Ando A."/>
            <person name="Song Q."/>
            <person name="De L."/>
            <person name="Hulse-Kemp A."/>
            <person name="Ding M."/>
            <person name="Ye W."/>
            <person name="Kirkbride R."/>
            <person name="Jenkins J."/>
            <person name="Plott C."/>
            <person name="Lovell J."/>
            <person name="Lin Y.-M."/>
            <person name="Vaughn R."/>
            <person name="Liu B."/>
            <person name="Li W."/>
            <person name="Simpson S."/>
            <person name="Scheffler B."/>
            <person name="Saski C."/>
            <person name="Grover C."/>
            <person name="Hu G."/>
            <person name="Conover J."/>
            <person name="Carlson J."/>
            <person name="Shu S."/>
            <person name="Boston L."/>
            <person name="Williams M."/>
            <person name="Peterson D."/>
            <person name="Mcgee K."/>
            <person name="Jones D."/>
            <person name="Wendel J."/>
            <person name="Stelly D."/>
            <person name="Grimwood J."/>
            <person name="Schmutz J."/>
        </authorList>
    </citation>
    <scope>NUCLEOTIDE SEQUENCE [LARGE SCALE GENOMIC DNA]</scope>
    <source>
        <strain evidence="2">7179.01</strain>
    </source>
</reference>